<dbReference type="InterPro" id="IPR001245">
    <property type="entry name" value="Ser-Thr/Tyr_kinase_cat_dom"/>
</dbReference>
<sequence>MKYHYECSVKDKGFLPFYGITKNSNEYFLVFEYAENGNLREYLQREEWKTMTIVDKLKILYDILNDLKTIHRNGLVHNGIHSRNILITASKVKRAYICDLGLTKSENSKKEYKYRVLEYTAPEVLQRKGQTKASDIYAIGILIWEIIHGQCPFSHYSDIHEKIIDGERPKFTVKCHKLLYTLTKWCWHENPIRRPTIDLTLKVVFNLLCHKKFECELPCSYCELPLIPSPQGSFCTNSGTEHSSSLSYKTSFSDDDEPLHNDSKTDKSFIVHCQNYIETLITMPKVNAILRNPLKHGIPTLDFFWDCYQTSISSNYPN</sequence>
<dbReference type="AlphaFoldDB" id="A0A9N9BV03"/>
<keyword evidence="1" id="KW-0547">Nucleotide-binding</keyword>
<gene>
    <name evidence="4" type="ORF">ALEPTO_LOCUS7047</name>
</gene>
<dbReference type="InterPro" id="IPR000719">
    <property type="entry name" value="Prot_kinase_dom"/>
</dbReference>
<dbReference type="GO" id="GO:0097527">
    <property type="term" value="P:necroptotic signaling pathway"/>
    <property type="evidence" value="ECO:0007669"/>
    <property type="project" value="TreeGrafter"/>
</dbReference>
<proteinExistence type="predicted"/>
<organism evidence="4 5">
    <name type="scientific">Ambispora leptoticha</name>
    <dbReference type="NCBI Taxonomy" id="144679"/>
    <lineage>
        <taxon>Eukaryota</taxon>
        <taxon>Fungi</taxon>
        <taxon>Fungi incertae sedis</taxon>
        <taxon>Mucoromycota</taxon>
        <taxon>Glomeromycotina</taxon>
        <taxon>Glomeromycetes</taxon>
        <taxon>Archaeosporales</taxon>
        <taxon>Ambisporaceae</taxon>
        <taxon>Ambispora</taxon>
    </lineage>
</organism>
<dbReference type="PANTHER" id="PTHR44329:SF298">
    <property type="entry name" value="MIXED LINEAGE KINASE DOMAIN-LIKE PROTEIN"/>
    <property type="match status" value="1"/>
</dbReference>
<reference evidence="4" key="1">
    <citation type="submission" date="2021-06" db="EMBL/GenBank/DDBJ databases">
        <authorList>
            <person name="Kallberg Y."/>
            <person name="Tangrot J."/>
            <person name="Rosling A."/>
        </authorList>
    </citation>
    <scope>NUCLEOTIDE SEQUENCE</scope>
    <source>
        <strain evidence="4">FL130A</strain>
    </source>
</reference>
<evidence type="ECO:0000259" key="3">
    <source>
        <dbReference type="PROSITE" id="PS50011"/>
    </source>
</evidence>
<dbReference type="OrthoDB" id="4062651at2759"/>
<dbReference type="InterPro" id="IPR051681">
    <property type="entry name" value="Ser/Thr_Kinases-Pseudokinases"/>
</dbReference>
<comment type="caution">
    <text evidence="4">The sequence shown here is derived from an EMBL/GenBank/DDBJ whole genome shotgun (WGS) entry which is preliminary data.</text>
</comment>
<dbReference type="Gene3D" id="1.10.510.10">
    <property type="entry name" value="Transferase(Phosphotransferase) domain 1"/>
    <property type="match status" value="1"/>
</dbReference>
<accession>A0A9N9BV03</accession>
<dbReference type="PANTHER" id="PTHR44329">
    <property type="entry name" value="SERINE/THREONINE-PROTEIN KINASE TNNI3K-RELATED"/>
    <property type="match status" value="1"/>
</dbReference>
<dbReference type="EMBL" id="CAJVPS010002786">
    <property type="protein sequence ID" value="CAG8576289.1"/>
    <property type="molecule type" value="Genomic_DNA"/>
</dbReference>
<evidence type="ECO:0000313" key="4">
    <source>
        <dbReference type="EMBL" id="CAG8576289.1"/>
    </source>
</evidence>
<dbReference type="GO" id="GO:0004672">
    <property type="term" value="F:protein kinase activity"/>
    <property type="evidence" value="ECO:0007669"/>
    <property type="project" value="InterPro"/>
</dbReference>
<name>A0A9N9BV03_9GLOM</name>
<evidence type="ECO:0000256" key="2">
    <source>
        <dbReference type="ARBA" id="ARBA00022840"/>
    </source>
</evidence>
<dbReference type="InterPro" id="IPR011009">
    <property type="entry name" value="Kinase-like_dom_sf"/>
</dbReference>
<evidence type="ECO:0000313" key="5">
    <source>
        <dbReference type="Proteomes" id="UP000789508"/>
    </source>
</evidence>
<dbReference type="PROSITE" id="PS50011">
    <property type="entry name" value="PROTEIN_KINASE_DOM"/>
    <property type="match status" value="1"/>
</dbReference>
<keyword evidence="5" id="KW-1185">Reference proteome</keyword>
<dbReference type="GO" id="GO:0005524">
    <property type="term" value="F:ATP binding"/>
    <property type="evidence" value="ECO:0007669"/>
    <property type="project" value="UniProtKB-KW"/>
</dbReference>
<dbReference type="Pfam" id="PF07714">
    <property type="entry name" value="PK_Tyr_Ser-Thr"/>
    <property type="match status" value="1"/>
</dbReference>
<evidence type="ECO:0000256" key="1">
    <source>
        <dbReference type="ARBA" id="ARBA00022741"/>
    </source>
</evidence>
<protein>
    <submittedName>
        <fullName evidence="4">5495_t:CDS:1</fullName>
    </submittedName>
</protein>
<dbReference type="SUPFAM" id="SSF56112">
    <property type="entry name" value="Protein kinase-like (PK-like)"/>
    <property type="match status" value="1"/>
</dbReference>
<dbReference type="PRINTS" id="PR00109">
    <property type="entry name" value="TYRKINASE"/>
</dbReference>
<feature type="domain" description="Protein kinase" evidence="3">
    <location>
        <begin position="1"/>
        <end position="213"/>
    </location>
</feature>
<dbReference type="Proteomes" id="UP000789508">
    <property type="component" value="Unassembled WGS sequence"/>
</dbReference>
<keyword evidence="2" id="KW-0067">ATP-binding</keyword>